<dbReference type="InterPro" id="IPR002052">
    <property type="entry name" value="DNA_methylase_N6_adenine_CS"/>
</dbReference>
<evidence type="ECO:0000313" key="14">
    <source>
        <dbReference type="Proteomes" id="UP000002748"/>
    </source>
</evidence>
<dbReference type="HOGENOM" id="CLU_029646_3_0_1"/>
<sequence length="489" mass="55653">MPQYFLRSSMEHLTFRIPELLSIGKLFDFPIRFITPEEDLQRGVIVIELDDEKHIQHILDRSILTISANELYANATNYDDLHARLQERRQLFDPDMDTSFRITVECVNNRALNKRAREIINSFAWTGLRGKIELENPDVEFVVLEDYDFVTIHTKDERLKRDGKFEHVYFGKRIGVSRARPLINVHDIKKRAFFGNTSMEAEMGLLTAGQTLPAPGKIMYDPFVGTGSLLYAVAHWGSYVLGSDIDARQFRGKQKGKDVTPGILRSAEQYGVRDKFIDTPCFDVTQGPWRRGGWLDAIVTDPPYGVRAGAKRTGKSATRKRNQLRDEPFMLPDGTWSHEKEGYLPPSKAYELVDLAQDLVQLARYMLVPGGRLVFFLPTISDEFEHVDVPVVEGMREVKFGDGSVQDFGRWGRRLITMEKTAQDDGPPPTFGDHSDLIGEDRIPAHHQFAKRYFEKPERPEKPQWTAPGAALKADTVEAVTAETEKLAV</sequence>
<evidence type="ECO:0000256" key="8">
    <source>
        <dbReference type="ARBA" id="ARBA00022884"/>
    </source>
</evidence>
<dbReference type="PROSITE" id="PS51627">
    <property type="entry name" value="SAM_MT_TRM11"/>
    <property type="match status" value="1"/>
</dbReference>
<dbReference type="Gene3D" id="3.40.50.150">
    <property type="entry name" value="Vaccinia Virus protein VP39"/>
    <property type="match status" value="1"/>
</dbReference>
<dbReference type="GO" id="GO:0008033">
    <property type="term" value="P:tRNA processing"/>
    <property type="evidence" value="ECO:0007669"/>
    <property type="project" value="UniProtKB-UniRule"/>
</dbReference>
<evidence type="ECO:0000256" key="9">
    <source>
        <dbReference type="ARBA" id="ARBA00066937"/>
    </source>
</evidence>
<dbReference type="GO" id="GO:0032259">
    <property type="term" value="P:methylation"/>
    <property type="evidence" value="ECO:0007669"/>
    <property type="project" value="UniProtKB-UniRule"/>
</dbReference>
<feature type="domain" description="tRNA (guanine(10)-N(2))-methyltransferase TRMT11 N-terminal" evidence="12">
    <location>
        <begin position="3"/>
        <end position="177"/>
    </location>
</feature>
<dbReference type="VEuPathDB" id="FungiDB:A1Q1_03476"/>
<keyword evidence="4 10" id="KW-0489">Methyltransferase</keyword>
<keyword evidence="5 10" id="KW-0808">Transferase</keyword>
<accession>J6ET16</accession>
<dbReference type="OrthoDB" id="296065at2759"/>
<dbReference type="InterPro" id="IPR029063">
    <property type="entry name" value="SAM-dependent_MTases_sf"/>
</dbReference>
<feature type="domain" description="Ribosomal RNA large subunit methyltransferase K/L-like methyltransferase" evidence="11">
    <location>
        <begin position="190"/>
        <end position="316"/>
    </location>
</feature>
<dbReference type="Proteomes" id="UP000002748">
    <property type="component" value="Unassembled WGS sequence"/>
</dbReference>
<keyword evidence="2" id="KW-0963">Cytoplasm</keyword>
<evidence type="ECO:0000256" key="6">
    <source>
        <dbReference type="ARBA" id="ARBA00022691"/>
    </source>
</evidence>
<evidence type="ECO:0000256" key="3">
    <source>
        <dbReference type="ARBA" id="ARBA00022555"/>
    </source>
</evidence>
<evidence type="ECO:0000256" key="5">
    <source>
        <dbReference type="ARBA" id="ARBA00022679"/>
    </source>
</evidence>
<keyword evidence="7 10" id="KW-0819">tRNA processing</keyword>
<dbReference type="GO" id="GO:0160102">
    <property type="term" value="F:tRNA (guanine(10)-N2)-methyltransferase activity"/>
    <property type="evidence" value="ECO:0007669"/>
    <property type="project" value="UniProtKB-EC"/>
</dbReference>
<dbReference type="SUPFAM" id="SSF53335">
    <property type="entry name" value="S-adenosyl-L-methionine-dependent methyltransferases"/>
    <property type="match status" value="1"/>
</dbReference>
<evidence type="ECO:0000256" key="2">
    <source>
        <dbReference type="ARBA" id="ARBA00022490"/>
    </source>
</evidence>
<dbReference type="PANTHER" id="PTHR13370:SF3">
    <property type="entry name" value="TRNA (GUANINE(10)-N2)-METHYLTRANSFERASE HOMOLOG"/>
    <property type="match status" value="1"/>
</dbReference>
<dbReference type="InterPro" id="IPR016691">
    <property type="entry name" value="TRMT11"/>
</dbReference>
<evidence type="ECO:0000256" key="4">
    <source>
        <dbReference type="ARBA" id="ARBA00022603"/>
    </source>
</evidence>
<dbReference type="GO" id="GO:0043527">
    <property type="term" value="C:tRNA methyltransferase complex"/>
    <property type="evidence" value="ECO:0007669"/>
    <property type="project" value="UniProtKB-ARBA"/>
</dbReference>
<gene>
    <name evidence="13" type="ORF">A1Q1_03476</name>
</gene>
<evidence type="ECO:0000259" key="12">
    <source>
        <dbReference type="Pfam" id="PF25904"/>
    </source>
</evidence>
<evidence type="ECO:0000256" key="7">
    <source>
        <dbReference type="ARBA" id="ARBA00022694"/>
    </source>
</evidence>
<dbReference type="PIRSF" id="PIRSF017259">
    <property type="entry name" value="tRNA_mtfrase_TRM11"/>
    <property type="match status" value="1"/>
</dbReference>
<comment type="caution">
    <text evidence="13">The sequence shown here is derived from an EMBL/GenBank/DDBJ whole genome shotgun (WGS) entry which is preliminary data.</text>
</comment>
<keyword evidence="8 10" id="KW-0694">RNA-binding</keyword>
<evidence type="ECO:0000259" key="11">
    <source>
        <dbReference type="Pfam" id="PF01170"/>
    </source>
</evidence>
<dbReference type="PRINTS" id="PR00507">
    <property type="entry name" value="N12N6MTFRASE"/>
</dbReference>
<dbReference type="Pfam" id="PF25904">
    <property type="entry name" value="Tmrp11_N"/>
    <property type="match status" value="1"/>
</dbReference>
<dbReference type="AlphaFoldDB" id="J6ET16"/>
<dbReference type="PROSITE" id="PS00092">
    <property type="entry name" value="N6_MTASE"/>
    <property type="match status" value="1"/>
</dbReference>
<reference evidence="13 14" key="1">
    <citation type="journal article" date="2012" name="Eukaryot. Cell">
        <title>Draft genome sequence of CBS 2479, the standard type strain of Trichosporon asahii.</title>
        <authorList>
            <person name="Yang R.Y."/>
            <person name="Li H.T."/>
            <person name="Zhu H."/>
            <person name="Zhou G.P."/>
            <person name="Wang M."/>
            <person name="Wang L."/>
        </authorList>
    </citation>
    <scope>NUCLEOTIDE SEQUENCE [LARGE SCALE GENOMIC DNA]</scope>
    <source>
        <strain evidence="14">ATCC 90039 / CBS 2479 / JCM 2466 / KCTC 7840 / NCYC 2677 / UAMH 7654</strain>
    </source>
</reference>
<evidence type="ECO:0000256" key="10">
    <source>
        <dbReference type="PROSITE-ProRule" id="PRU00959"/>
    </source>
</evidence>
<dbReference type="GO" id="GO:0005737">
    <property type="term" value="C:cytoplasm"/>
    <property type="evidence" value="ECO:0007669"/>
    <property type="project" value="UniProtKB-SubCell"/>
</dbReference>
<dbReference type="Pfam" id="PF01170">
    <property type="entry name" value="UPF0020"/>
    <property type="match status" value="1"/>
</dbReference>
<comment type="similarity">
    <text evidence="10">Belongs to the class I-like SAM-binding methyltransferase superfamily. TRM11 methyltransferase family.</text>
</comment>
<evidence type="ECO:0000313" key="13">
    <source>
        <dbReference type="EMBL" id="EJT47699.1"/>
    </source>
</evidence>
<protein>
    <recommendedName>
        <fullName evidence="9">tRNA (guanine(10)-N(2))-methyltransferase</fullName>
        <ecNumber evidence="9">2.1.1.214</ecNumber>
    </recommendedName>
</protein>
<dbReference type="GeneID" id="25986989"/>
<organism evidence="13 14">
    <name type="scientific">Trichosporon asahii var. asahii (strain ATCC 90039 / CBS 2479 / JCM 2466 / KCTC 7840 / NBRC 103889/ NCYC 2677 / UAMH 7654)</name>
    <name type="common">Yeast</name>
    <dbReference type="NCBI Taxonomy" id="1186058"/>
    <lineage>
        <taxon>Eukaryota</taxon>
        <taxon>Fungi</taxon>
        <taxon>Dikarya</taxon>
        <taxon>Basidiomycota</taxon>
        <taxon>Agaricomycotina</taxon>
        <taxon>Tremellomycetes</taxon>
        <taxon>Trichosporonales</taxon>
        <taxon>Trichosporonaceae</taxon>
        <taxon>Trichosporon</taxon>
    </lineage>
</organism>
<dbReference type="EMBL" id="ALBS01000233">
    <property type="protein sequence ID" value="EJT47699.1"/>
    <property type="molecule type" value="Genomic_DNA"/>
</dbReference>
<proteinExistence type="inferred from homology"/>
<keyword evidence="3 10" id="KW-0820">tRNA-binding</keyword>
<dbReference type="InterPro" id="IPR059073">
    <property type="entry name" value="TRMT11_N"/>
</dbReference>
<dbReference type="GO" id="GO:0000049">
    <property type="term" value="F:tRNA binding"/>
    <property type="evidence" value="ECO:0007669"/>
    <property type="project" value="UniProtKB-UniRule"/>
</dbReference>
<dbReference type="InterPro" id="IPR000241">
    <property type="entry name" value="RlmKL-like_Mtase"/>
</dbReference>
<dbReference type="KEGG" id="tasa:A1Q1_03476"/>
<dbReference type="PANTHER" id="PTHR13370">
    <property type="entry name" value="RNA METHYLASE-RELATED"/>
    <property type="match status" value="1"/>
</dbReference>
<dbReference type="RefSeq" id="XP_014178749.1">
    <property type="nucleotide sequence ID" value="XM_014323274.1"/>
</dbReference>
<keyword evidence="6 10" id="KW-0949">S-adenosyl-L-methionine</keyword>
<evidence type="ECO:0000256" key="1">
    <source>
        <dbReference type="ARBA" id="ARBA00004496"/>
    </source>
</evidence>
<dbReference type="EC" id="2.1.1.214" evidence="9"/>
<comment type="subcellular location">
    <subcellularLocation>
        <location evidence="1">Cytoplasm</location>
    </subcellularLocation>
</comment>
<name>J6ET16_TRIAS</name>